<keyword evidence="2" id="KW-0378">Hydrolase</keyword>
<evidence type="ECO:0000313" key="3">
    <source>
        <dbReference type="Proteomes" id="UP001500967"/>
    </source>
</evidence>
<dbReference type="RefSeq" id="WP_344654650.1">
    <property type="nucleotide sequence ID" value="NZ_BAAAGX010000046.1"/>
</dbReference>
<dbReference type="Proteomes" id="UP001500967">
    <property type="component" value="Unassembled WGS sequence"/>
</dbReference>
<name>A0ABN0VB80_9ACTN</name>
<dbReference type="Pfam" id="PF12146">
    <property type="entry name" value="Hydrolase_4"/>
    <property type="match status" value="1"/>
</dbReference>
<reference evidence="2 3" key="1">
    <citation type="journal article" date="2019" name="Int. J. Syst. Evol. Microbiol.">
        <title>The Global Catalogue of Microorganisms (GCM) 10K type strain sequencing project: providing services to taxonomists for standard genome sequencing and annotation.</title>
        <authorList>
            <consortium name="The Broad Institute Genomics Platform"/>
            <consortium name="The Broad Institute Genome Sequencing Center for Infectious Disease"/>
            <person name="Wu L."/>
            <person name="Ma J."/>
        </authorList>
    </citation>
    <scope>NUCLEOTIDE SEQUENCE [LARGE SCALE GENOMIC DNA]</scope>
    <source>
        <strain evidence="2 3">JCM 10425</strain>
    </source>
</reference>
<dbReference type="InterPro" id="IPR051411">
    <property type="entry name" value="Polyketide_trans_af380"/>
</dbReference>
<evidence type="ECO:0000313" key="2">
    <source>
        <dbReference type="EMBL" id="GAA0284004.1"/>
    </source>
</evidence>
<dbReference type="Gene3D" id="1.10.10.800">
    <property type="match status" value="1"/>
</dbReference>
<comment type="caution">
    <text evidence="2">The sequence shown here is derived from an EMBL/GenBank/DDBJ whole genome shotgun (WGS) entry which is preliminary data.</text>
</comment>
<dbReference type="InterPro" id="IPR022742">
    <property type="entry name" value="Hydrolase_4"/>
</dbReference>
<sequence>MTETDFEFHSDGLALAGILRVPSGPAPEGGWPALVFTGPLSGVKEQVVGGYAERLTAAGYVTLAFDHRNFGASDGEPRQHEDAAGKLADLRNAVSALGIHPAVDAARIGAVGICLGGGYALRFAAFDPRIKAVACIAGGYNDPAAMRSAMGADGYRAQLAHFAEAAAEQYRTGRVDYLAAVSDDEDEPAVMAGAEPFAYYGTERSASPGWVNRLTRQTVRELITVDLAIGADFLGPTPLLVVHGTTDAFCSPDGARAVFERATGPSEILWLETSNHIDLYDRPEYVDPATERAAEFFARHL</sequence>
<feature type="domain" description="Serine aminopeptidase S33" evidence="1">
    <location>
        <begin position="51"/>
        <end position="264"/>
    </location>
</feature>
<gene>
    <name evidence="2" type="ORF">GCM10009539_85130</name>
</gene>
<accession>A0ABN0VB80</accession>
<evidence type="ECO:0000259" key="1">
    <source>
        <dbReference type="Pfam" id="PF12146"/>
    </source>
</evidence>
<dbReference type="SUPFAM" id="SSF53474">
    <property type="entry name" value="alpha/beta-Hydrolases"/>
    <property type="match status" value="1"/>
</dbReference>
<dbReference type="InterPro" id="IPR029058">
    <property type="entry name" value="AB_hydrolase_fold"/>
</dbReference>
<dbReference type="PANTHER" id="PTHR47751:SF1">
    <property type="entry name" value="SUPERFAMILY HYDROLASE, PUTATIVE (AFU_ORTHOLOGUE AFUA_2G16580)-RELATED"/>
    <property type="match status" value="1"/>
</dbReference>
<dbReference type="EMBL" id="BAAAGX010000046">
    <property type="protein sequence ID" value="GAA0284004.1"/>
    <property type="molecule type" value="Genomic_DNA"/>
</dbReference>
<keyword evidence="3" id="KW-1185">Reference proteome</keyword>
<proteinExistence type="predicted"/>
<dbReference type="Gene3D" id="3.40.50.1820">
    <property type="entry name" value="alpha/beta hydrolase"/>
    <property type="match status" value="1"/>
</dbReference>
<dbReference type="PANTHER" id="PTHR47751">
    <property type="entry name" value="SUPERFAMILY HYDROLASE, PUTATIVE (AFU_ORTHOLOGUE AFUA_2G16580)-RELATED"/>
    <property type="match status" value="1"/>
</dbReference>
<organism evidence="2 3">
    <name type="scientific">Cryptosporangium japonicum</name>
    <dbReference type="NCBI Taxonomy" id="80872"/>
    <lineage>
        <taxon>Bacteria</taxon>
        <taxon>Bacillati</taxon>
        <taxon>Actinomycetota</taxon>
        <taxon>Actinomycetes</taxon>
        <taxon>Cryptosporangiales</taxon>
        <taxon>Cryptosporangiaceae</taxon>
        <taxon>Cryptosporangium</taxon>
    </lineage>
</organism>
<protein>
    <submittedName>
        <fullName evidence="2">Alpha/beta hydrolase</fullName>
    </submittedName>
</protein>
<dbReference type="GO" id="GO:0016787">
    <property type="term" value="F:hydrolase activity"/>
    <property type="evidence" value="ECO:0007669"/>
    <property type="project" value="UniProtKB-KW"/>
</dbReference>